<sequence length="521" mass="60182">MVWRCVLAWLVVHTAAKTVNPRVKWGQNKEQLFISVIVRDLDASSVSVQLTSESDLSFRAKSTSGEESVLELPLREDVQESVRWEIAPRPDKWGTTTLITLGKRHGHRWDVLTSTPQKFKGLIDKDWTREDASLEPAEEMTLFDDAENVLRLTERSFNKTLASQTCLVVAARFPWCKDCSSSDQTFLKSAAAAKARRKKAKEWKKVTFAYLDARENKRLARQWEVTCSHNCEYLVFNEDEEPARIKSQFEEAKLLEELRRFLSPAVTEVSPKEADRLKASNVTALFFGSKDQKEYLMFKRAANRMRGELAFAAVFGEGRDHIELWTESEPMTLKLADFRDNQTVLETWLRQRSVPLLQEYDWMKRETYERMKLPLARVWYDDKSPDETFQAQVKRTVTAVAKRLLGRMAFVKQKKSTYSYELRDYGLTNPEEYPAFGIAENVSWNCRKFGLETAAFAASAQEFWSDAELSESKLLEFCEGVLAGKIEESHESGPVHTNWTKGEVKRIVWKSFQEEIKTPKM</sequence>
<dbReference type="Gene3D" id="2.60.40.790">
    <property type="match status" value="1"/>
</dbReference>
<keyword evidence="2" id="KW-0732">Signal</keyword>
<comment type="caution">
    <text evidence="4">The sequence shown here is derived from an EMBL/GenBank/DDBJ whole genome shotgun (WGS) entry which is preliminary data.</text>
</comment>
<comment type="similarity">
    <text evidence="1">Belongs to the protein disulfide isomerase family.</text>
</comment>
<proteinExistence type="inferred from homology"/>
<feature type="chain" id="PRO_5041300379" description="CS domain-containing protein" evidence="2">
    <location>
        <begin position="17"/>
        <end position="521"/>
    </location>
</feature>
<evidence type="ECO:0000256" key="2">
    <source>
        <dbReference type="SAM" id="SignalP"/>
    </source>
</evidence>
<dbReference type="PANTHER" id="PTHR18929">
    <property type="entry name" value="PROTEIN DISULFIDE ISOMERASE"/>
    <property type="match status" value="1"/>
</dbReference>
<reference evidence="4" key="1">
    <citation type="submission" date="2023-08" db="EMBL/GenBank/DDBJ databases">
        <authorList>
            <person name="Chen Y."/>
            <person name="Shah S."/>
            <person name="Dougan E. K."/>
            <person name="Thang M."/>
            <person name="Chan C."/>
        </authorList>
    </citation>
    <scope>NUCLEOTIDE SEQUENCE</scope>
</reference>
<dbReference type="GO" id="GO:0034976">
    <property type="term" value="P:response to endoplasmic reticulum stress"/>
    <property type="evidence" value="ECO:0007669"/>
    <property type="project" value="TreeGrafter"/>
</dbReference>
<dbReference type="PROSITE" id="PS51203">
    <property type="entry name" value="CS"/>
    <property type="match status" value="1"/>
</dbReference>
<dbReference type="GO" id="GO:0006457">
    <property type="term" value="P:protein folding"/>
    <property type="evidence" value="ECO:0007669"/>
    <property type="project" value="TreeGrafter"/>
</dbReference>
<organism evidence="4 5">
    <name type="scientific">Effrenium voratum</name>
    <dbReference type="NCBI Taxonomy" id="2562239"/>
    <lineage>
        <taxon>Eukaryota</taxon>
        <taxon>Sar</taxon>
        <taxon>Alveolata</taxon>
        <taxon>Dinophyceae</taxon>
        <taxon>Suessiales</taxon>
        <taxon>Symbiodiniaceae</taxon>
        <taxon>Effrenium</taxon>
    </lineage>
</organism>
<dbReference type="Proteomes" id="UP001178507">
    <property type="component" value="Unassembled WGS sequence"/>
</dbReference>
<accession>A0AA36IYH9</accession>
<dbReference type="InterPro" id="IPR007052">
    <property type="entry name" value="CS_dom"/>
</dbReference>
<dbReference type="InterPro" id="IPR036249">
    <property type="entry name" value="Thioredoxin-like_sf"/>
</dbReference>
<dbReference type="SUPFAM" id="SSF52833">
    <property type="entry name" value="Thioredoxin-like"/>
    <property type="match status" value="1"/>
</dbReference>
<dbReference type="CDD" id="cd06463">
    <property type="entry name" value="p23_like"/>
    <property type="match status" value="1"/>
</dbReference>
<dbReference type="EMBL" id="CAUJNA010003210">
    <property type="protein sequence ID" value="CAJ1395834.1"/>
    <property type="molecule type" value="Genomic_DNA"/>
</dbReference>
<evidence type="ECO:0000313" key="4">
    <source>
        <dbReference type="EMBL" id="CAJ1395834.1"/>
    </source>
</evidence>
<feature type="non-terminal residue" evidence="4">
    <location>
        <position position="521"/>
    </location>
</feature>
<dbReference type="Gene3D" id="3.40.30.10">
    <property type="entry name" value="Glutaredoxin"/>
    <property type="match status" value="2"/>
</dbReference>
<dbReference type="AlphaFoldDB" id="A0AA36IYH9"/>
<dbReference type="Pfam" id="PF13848">
    <property type="entry name" value="Thioredoxin_6"/>
    <property type="match status" value="1"/>
</dbReference>
<dbReference type="SUPFAM" id="SSF49764">
    <property type="entry name" value="HSP20-like chaperones"/>
    <property type="match status" value="1"/>
</dbReference>
<dbReference type="InterPro" id="IPR013766">
    <property type="entry name" value="Thioredoxin_domain"/>
</dbReference>
<protein>
    <recommendedName>
        <fullName evidence="3">CS domain-containing protein</fullName>
    </recommendedName>
</protein>
<name>A0AA36IYH9_9DINO</name>
<keyword evidence="5" id="KW-1185">Reference proteome</keyword>
<feature type="domain" description="CS" evidence="3">
    <location>
        <begin position="18"/>
        <end position="113"/>
    </location>
</feature>
<dbReference type="InterPro" id="IPR008978">
    <property type="entry name" value="HSP20-like_chaperone"/>
</dbReference>
<evidence type="ECO:0000256" key="1">
    <source>
        <dbReference type="ARBA" id="ARBA00006347"/>
    </source>
</evidence>
<feature type="signal peptide" evidence="2">
    <location>
        <begin position="1"/>
        <end position="16"/>
    </location>
</feature>
<dbReference type="GO" id="GO:0005783">
    <property type="term" value="C:endoplasmic reticulum"/>
    <property type="evidence" value="ECO:0007669"/>
    <property type="project" value="TreeGrafter"/>
</dbReference>
<gene>
    <name evidence="4" type="ORF">EVOR1521_LOCUS20169</name>
</gene>
<evidence type="ECO:0000313" key="5">
    <source>
        <dbReference type="Proteomes" id="UP001178507"/>
    </source>
</evidence>
<evidence type="ECO:0000259" key="3">
    <source>
        <dbReference type="PROSITE" id="PS51203"/>
    </source>
</evidence>
<dbReference type="GO" id="GO:0003756">
    <property type="term" value="F:protein disulfide isomerase activity"/>
    <property type="evidence" value="ECO:0007669"/>
    <property type="project" value="TreeGrafter"/>
</dbReference>
<dbReference type="Pfam" id="PF00085">
    <property type="entry name" value="Thioredoxin"/>
    <property type="match status" value="1"/>
</dbReference>